<accession>W9CJR4</accession>
<dbReference type="Gene3D" id="3.40.640.10">
    <property type="entry name" value="Type I PLP-dependent aspartate aminotransferase-like (Major domain)"/>
    <property type="match status" value="1"/>
</dbReference>
<dbReference type="PANTHER" id="PTHR13693:SF77">
    <property type="entry name" value="8-AMINO-7-OXONONANOATE SYNTHASE"/>
    <property type="match status" value="1"/>
</dbReference>
<dbReference type="HOGENOM" id="CLU_015846_3_0_1"/>
<keyword evidence="3 6" id="KW-0808">Transferase</keyword>
<dbReference type="InterPro" id="IPR004839">
    <property type="entry name" value="Aminotransferase_I/II_large"/>
</dbReference>
<comment type="cofactor">
    <cofactor evidence="1">
        <name>pyridoxal 5'-phosphate</name>
        <dbReference type="ChEBI" id="CHEBI:597326"/>
    </cofactor>
</comment>
<dbReference type="InterPro" id="IPR015424">
    <property type="entry name" value="PyrdxlP-dep_Trfase"/>
</dbReference>
<dbReference type="Pfam" id="PF00155">
    <property type="entry name" value="Aminotran_1_2"/>
    <property type="match status" value="1"/>
</dbReference>
<organism evidence="6 7">
    <name type="scientific">Sclerotinia borealis (strain F-4128)</name>
    <dbReference type="NCBI Taxonomy" id="1432307"/>
    <lineage>
        <taxon>Eukaryota</taxon>
        <taxon>Fungi</taxon>
        <taxon>Dikarya</taxon>
        <taxon>Ascomycota</taxon>
        <taxon>Pezizomycotina</taxon>
        <taxon>Leotiomycetes</taxon>
        <taxon>Helotiales</taxon>
        <taxon>Sclerotiniaceae</taxon>
        <taxon>Sclerotinia</taxon>
    </lineage>
</organism>
<proteinExistence type="inferred from homology"/>
<evidence type="ECO:0000256" key="4">
    <source>
        <dbReference type="ARBA" id="ARBA00022898"/>
    </source>
</evidence>
<dbReference type="InterPro" id="IPR015422">
    <property type="entry name" value="PyrdxlP-dep_Trfase_small"/>
</dbReference>
<feature type="domain" description="Aminotransferase class I/classII large" evidence="5">
    <location>
        <begin position="67"/>
        <end position="443"/>
    </location>
</feature>
<keyword evidence="7" id="KW-1185">Reference proteome</keyword>
<comment type="caution">
    <text evidence="6">The sequence shown here is derived from an EMBL/GenBank/DDBJ whole genome shotgun (WGS) entry which is preliminary data.</text>
</comment>
<dbReference type="EMBL" id="AYSA01000227">
    <property type="protein sequence ID" value="ESZ94755.1"/>
    <property type="molecule type" value="Genomic_DNA"/>
</dbReference>
<reference evidence="6 7" key="1">
    <citation type="journal article" date="2014" name="Genome Announc.">
        <title>Draft genome sequence of Sclerotinia borealis, a psychrophilic plant pathogenic fungus.</title>
        <authorList>
            <person name="Mardanov A.V."/>
            <person name="Beletsky A.V."/>
            <person name="Kadnikov V.V."/>
            <person name="Ignatov A.N."/>
            <person name="Ravin N.V."/>
        </authorList>
    </citation>
    <scope>NUCLEOTIDE SEQUENCE [LARGE SCALE GENOMIC DNA]</scope>
    <source>
        <strain evidence="7">F-4157</strain>
    </source>
</reference>
<evidence type="ECO:0000256" key="3">
    <source>
        <dbReference type="ARBA" id="ARBA00022679"/>
    </source>
</evidence>
<dbReference type="PANTHER" id="PTHR13693">
    <property type="entry name" value="CLASS II AMINOTRANSFERASE/8-AMINO-7-OXONONANOATE SYNTHASE"/>
    <property type="match status" value="1"/>
</dbReference>
<dbReference type="InterPro" id="IPR050087">
    <property type="entry name" value="AON_synthase_class-II"/>
</dbReference>
<sequence length="484" mass="53576">METNNNGALPQALTSTVATRIQDQRVNQRATKALPTFYRNLEEALDVRRASHNFYSIVQNSWQTSNAVDLCSGDILGLGSSPERRSEFLAELARCPGFTTGSSGVRLMDGEYSYLEEVEREIAAFHGVETGLIVGSAYEANIAVWTAIPRPGDVILYDEFVHASTHEGIRQGLAMQKVEFPHSDVDAFRSALLEILVSQPLICQGKRSVLVAVESIYSMDGDVCPLQELVGVAQEIFHSYGNIHFVVDEAHSVGVIGPKGAGLVCELGLQDKIAVVVHSFGKAMGATGAIILGNKTIKSSLANFGRSIIYTTSPSFPFVAAIKSGYTILETGRKQEAQERIQQLGKTFFESITSHATWSMARDTGLISVPLLEGWRDRSFLTHIITISTRERYTFWLYFALLSSGFCTFPVNHPIVPLGHSRLRVILHATNTKDQVRRFVKAIFAWVEEMLEIEEGRTTEKVSIAARDLYTWMRREGLTGYGMK</sequence>
<comment type="similarity">
    <text evidence="2">Belongs to the class-II pyridoxal-phosphate-dependent aminotransferase family. BioF subfamily.</text>
</comment>
<keyword evidence="6" id="KW-0032">Aminotransferase</keyword>
<dbReference type="GO" id="GO:0030170">
    <property type="term" value="F:pyridoxal phosphate binding"/>
    <property type="evidence" value="ECO:0007669"/>
    <property type="project" value="InterPro"/>
</dbReference>
<dbReference type="Proteomes" id="UP000019487">
    <property type="component" value="Unassembled WGS sequence"/>
</dbReference>
<dbReference type="STRING" id="1432307.W9CJR4"/>
<protein>
    <submittedName>
        <fullName evidence="6">Putative aminotransferase</fullName>
    </submittedName>
</protein>
<dbReference type="AlphaFoldDB" id="W9CJR4"/>
<dbReference type="InterPro" id="IPR015421">
    <property type="entry name" value="PyrdxlP-dep_Trfase_major"/>
</dbReference>
<evidence type="ECO:0000256" key="2">
    <source>
        <dbReference type="ARBA" id="ARBA00010008"/>
    </source>
</evidence>
<evidence type="ECO:0000259" key="5">
    <source>
        <dbReference type="Pfam" id="PF00155"/>
    </source>
</evidence>
<keyword evidence="4" id="KW-0663">Pyridoxal phosphate</keyword>
<evidence type="ECO:0000313" key="6">
    <source>
        <dbReference type="EMBL" id="ESZ94755.1"/>
    </source>
</evidence>
<evidence type="ECO:0000256" key="1">
    <source>
        <dbReference type="ARBA" id="ARBA00001933"/>
    </source>
</evidence>
<evidence type="ECO:0000313" key="7">
    <source>
        <dbReference type="Proteomes" id="UP000019487"/>
    </source>
</evidence>
<dbReference type="OrthoDB" id="2382073at2759"/>
<gene>
    <name evidence="6" type="ORF">SBOR_4867</name>
</gene>
<dbReference type="GO" id="GO:0008483">
    <property type="term" value="F:transaminase activity"/>
    <property type="evidence" value="ECO:0007669"/>
    <property type="project" value="UniProtKB-KW"/>
</dbReference>
<dbReference type="GO" id="GO:0009102">
    <property type="term" value="P:biotin biosynthetic process"/>
    <property type="evidence" value="ECO:0007669"/>
    <property type="project" value="TreeGrafter"/>
</dbReference>
<dbReference type="Gene3D" id="3.90.1150.10">
    <property type="entry name" value="Aspartate Aminotransferase, domain 1"/>
    <property type="match status" value="1"/>
</dbReference>
<name>W9CJR4_SCLBF</name>
<dbReference type="SUPFAM" id="SSF53383">
    <property type="entry name" value="PLP-dependent transferases"/>
    <property type="match status" value="1"/>
</dbReference>